<gene>
    <name evidence="1" type="ORF">Krac_2511</name>
</gene>
<sequence length="268" mass="30539">MVKKGEATHYTAAQTKEKLGITDGQLYNYVNNGTLARVIPPGKKQGVYRREDVDQLARELNAFLLHRKRNTTQFLQVTNEEEMRECMEISQALFSVGRETVKDRMKLLQKNPYTYHMLRDDTQIIGYTATMPLKNGRLEKVLSQTIPVKIGEDDIAEDVDGNTIDLYLHAIGVKPGYSMVEKHSYGARLVSGIIELILDFGKRGITINTIAARSNMPDGIRLMRHAGFTEIEPLTPERRTFVIDVKESGIPFIIQYKEALAKWQEEHK</sequence>
<proteinExistence type="predicted"/>
<evidence type="ECO:0000313" key="2">
    <source>
        <dbReference type="Proteomes" id="UP000004508"/>
    </source>
</evidence>
<dbReference type="Proteomes" id="UP000004508">
    <property type="component" value="Unassembled WGS sequence"/>
</dbReference>
<dbReference type="InParanoid" id="D6TYX4"/>
<dbReference type="AlphaFoldDB" id="D6TYX4"/>
<dbReference type="eggNOG" id="ENOG502ZP9X">
    <property type="taxonomic scope" value="Bacteria"/>
</dbReference>
<dbReference type="SUPFAM" id="SSF55729">
    <property type="entry name" value="Acyl-CoA N-acyltransferases (Nat)"/>
    <property type="match status" value="1"/>
</dbReference>
<organism evidence="1 2">
    <name type="scientific">Ktedonobacter racemifer DSM 44963</name>
    <dbReference type="NCBI Taxonomy" id="485913"/>
    <lineage>
        <taxon>Bacteria</taxon>
        <taxon>Bacillati</taxon>
        <taxon>Chloroflexota</taxon>
        <taxon>Ktedonobacteria</taxon>
        <taxon>Ktedonobacterales</taxon>
        <taxon>Ktedonobacteraceae</taxon>
        <taxon>Ktedonobacter</taxon>
    </lineage>
</organism>
<dbReference type="InterPro" id="IPR016181">
    <property type="entry name" value="Acyl_CoA_acyltransferase"/>
</dbReference>
<protein>
    <submittedName>
        <fullName evidence="1">Uncharacterized protein</fullName>
    </submittedName>
</protein>
<dbReference type="RefSeq" id="WP_007919324.1">
    <property type="nucleotide sequence ID" value="NZ_ADVG01000004.1"/>
</dbReference>
<keyword evidence="2" id="KW-1185">Reference proteome</keyword>
<dbReference type="Gene3D" id="3.40.630.30">
    <property type="match status" value="1"/>
</dbReference>
<reference evidence="1 2" key="1">
    <citation type="journal article" date="2011" name="Stand. Genomic Sci.">
        <title>Non-contiguous finished genome sequence and contextual data of the filamentous soil bacterium Ktedonobacter racemifer type strain (SOSP1-21).</title>
        <authorList>
            <person name="Chang Y.J."/>
            <person name="Land M."/>
            <person name="Hauser L."/>
            <person name="Chertkov O."/>
            <person name="Del Rio T.G."/>
            <person name="Nolan M."/>
            <person name="Copeland A."/>
            <person name="Tice H."/>
            <person name="Cheng J.F."/>
            <person name="Lucas S."/>
            <person name="Han C."/>
            <person name="Goodwin L."/>
            <person name="Pitluck S."/>
            <person name="Ivanova N."/>
            <person name="Ovchinikova G."/>
            <person name="Pati A."/>
            <person name="Chen A."/>
            <person name="Palaniappan K."/>
            <person name="Mavromatis K."/>
            <person name="Liolios K."/>
            <person name="Brettin T."/>
            <person name="Fiebig A."/>
            <person name="Rohde M."/>
            <person name="Abt B."/>
            <person name="Goker M."/>
            <person name="Detter J.C."/>
            <person name="Woyke T."/>
            <person name="Bristow J."/>
            <person name="Eisen J.A."/>
            <person name="Markowitz V."/>
            <person name="Hugenholtz P."/>
            <person name="Kyrpides N.C."/>
            <person name="Klenk H.P."/>
            <person name="Lapidus A."/>
        </authorList>
    </citation>
    <scope>NUCLEOTIDE SEQUENCE [LARGE SCALE GENOMIC DNA]</scope>
    <source>
        <strain evidence="2">DSM 44963</strain>
    </source>
</reference>
<comment type="caution">
    <text evidence="1">The sequence shown here is derived from an EMBL/GenBank/DDBJ whole genome shotgun (WGS) entry which is preliminary data.</text>
</comment>
<evidence type="ECO:0000313" key="1">
    <source>
        <dbReference type="EMBL" id="EFH81764.1"/>
    </source>
</evidence>
<name>D6TYX4_KTERA</name>
<accession>D6TYX4</accession>
<dbReference type="OrthoDB" id="147818at2"/>
<dbReference type="EMBL" id="ADVG01000004">
    <property type="protein sequence ID" value="EFH81764.1"/>
    <property type="molecule type" value="Genomic_DNA"/>
</dbReference>